<dbReference type="PANTHER" id="PTHR43591:SF105">
    <property type="entry name" value="METHYLTRANSFERASE DOMAIN-CONTAINING PROTEIN-RELATED"/>
    <property type="match status" value="1"/>
</dbReference>
<dbReference type="STRING" id="1447883.A0A2B7Y3X1"/>
<dbReference type="AlphaFoldDB" id="A0A2B7Y3X1"/>
<name>A0A2B7Y3X1_POLH7</name>
<dbReference type="Proteomes" id="UP000224634">
    <property type="component" value="Unassembled WGS sequence"/>
</dbReference>
<reference evidence="2 3" key="1">
    <citation type="submission" date="2017-10" db="EMBL/GenBank/DDBJ databases">
        <title>Comparative genomics in systemic dimorphic fungi from Ajellomycetaceae.</title>
        <authorList>
            <person name="Munoz J.F."/>
            <person name="Mcewen J.G."/>
            <person name="Clay O.K."/>
            <person name="Cuomo C.A."/>
        </authorList>
    </citation>
    <scope>NUCLEOTIDE SEQUENCE [LARGE SCALE GENOMIC DNA]</scope>
    <source>
        <strain evidence="2 3">UAMH7299</strain>
    </source>
</reference>
<dbReference type="Pfam" id="PF13847">
    <property type="entry name" value="Methyltransf_31"/>
    <property type="match status" value="1"/>
</dbReference>
<dbReference type="EMBL" id="PDNA01000083">
    <property type="protein sequence ID" value="PGH15367.1"/>
    <property type="molecule type" value="Genomic_DNA"/>
</dbReference>
<protein>
    <recommendedName>
        <fullName evidence="1">Methyltransferase domain-containing protein</fullName>
    </recommendedName>
</protein>
<dbReference type="Gene3D" id="3.40.50.150">
    <property type="entry name" value="Vaccinia Virus protein VP39"/>
    <property type="match status" value="1"/>
</dbReference>
<dbReference type="GO" id="GO:0008168">
    <property type="term" value="F:methyltransferase activity"/>
    <property type="evidence" value="ECO:0007669"/>
    <property type="project" value="TreeGrafter"/>
</dbReference>
<evidence type="ECO:0000313" key="3">
    <source>
        <dbReference type="Proteomes" id="UP000224634"/>
    </source>
</evidence>
<keyword evidence="3" id="KW-1185">Reference proteome</keyword>
<dbReference type="PANTHER" id="PTHR43591">
    <property type="entry name" value="METHYLTRANSFERASE"/>
    <property type="match status" value="1"/>
</dbReference>
<accession>A0A2B7Y3X1</accession>
<evidence type="ECO:0000259" key="1">
    <source>
        <dbReference type="Pfam" id="PF13847"/>
    </source>
</evidence>
<dbReference type="InterPro" id="IPR029063">
    <property type="entry name" value="SAM-dependent_MTases_sf"/>
</dbReference>
<feature type="domain" description="Methyltransferase" evidence="1">
    <location>
        <begin position="45"/>
        <end position="163"/>
    </location>
</feature>
<dbReference type="InterPro" id="IPR025714">
    <property type="entry name" value="Methyltranfer_dom"/>
</dbReference>
<dbReference type="OrthoDB" id="417697at2759"/>
<proteinExistence type="predicted"/>
<sequence>MKDTPTKEYVMGHEGDEVNRLRQQHLWLKHSMPQLILAPVDKSRPNLRILDSGTADGTWLFDISTGFSEASYVGTDIAAHLFPVAPPENMTFKIQSIKDPWPEIRQSSFDLVHQRLVLACCDEAAAKVAVRRLVELAKPGGWIQLMECDHSGGFAPEVAAQHPALVKFGELVISHLAGKGQCGQQGLHLKRLLADSGVVDIKEAIYDMPVGVSAENAAVGEVAAGNLIEVAKKMQGGDQFVEELIQELNTIGGTQRFHAVYGQRPLGTV</sequence>
<organism evidence="2 3">
    <name type="scientific">Polytolypa hystricis (strain UAMH7299)</name>
    <dbReference type="NCBI Taxonomy" id="1447883"/>
    <lineage>
        <taxon>Eukaryota</taxon>
        <taxon>Fungi</taxon>
        <taxon>Dikarya</taxon>
        <taxon>Ascomycota</taxon>
        <taxon>Pezizomycotina</taxon>
        <taxon>Eurotiomycetes</taxon>
        <taxon>Eurotiomycetidae</taxon>
        <taxon>Onygenales</taxon>
        <taxon>Onygenales incertae sedis</taxon>
        <taxon>Polytolypa</taxon>
    </lineage>
</organism>
<dbReference type="SUPFAM" id="SSF53335">
    <property type="entry name" value="S-adenosyl-L-methionine-dependent methyltransferases"/>
    <property type="match status" value="1"/>
</dbReference>
<evidence type="ECO:0000313" key="2">
    <source>
        <dbReference type="EMBL" id="PGH15367.1"/>
    </source>
</evidence>
<comment type="caution">
    <text evidence="2">The sequence shown here is derived from an EMBL/GenBank/DDBJ whole genome shotgun (WGS) entry which is preliminary data.</text>
</comment>
<gene>
    <name evidence="2" type="ORF">AJ80_05551</name>
</gene>